<keyword evidence="2" id="KW-0812">Transmembrane</keyword>
<evidence type="ECO:0000256" key="2">
    <source>
        <dbReference type="SAM" id="Phobius"/>
    </source>
</evidence>
<dbReference type="AlphaFoldDB" id="A0A935C5W4"/>
<feature type="transmembrane region" description="Helical" evidence="2">
    <location>
        <begin position="82"/>
        <end position="101"/>
    </location>
</feature>
<evidence type="ECO:0000313" key="3">
    <source>
        <dbReference type="EMBL" id="MBK6090347.1"/>
    </source>
</evidence>
<feature type="compositionally biased region" description="Acidic residues" evidence="1">
    <location>
        <begin position="314"/>
        <end position="333"/>
    </location>
</feature>
<keyword evidence="4" id="KW-1185">Reference proteome</keyword>
<feature type="transmembrane region" description="Helical" evidence="2">
    <location>
        <begin position="44"/>
        <end position="61"/>
    </location>
</feature>
<feature type="region of interest" description="Disordered" evidence="1">
    <location>
        <begin position="287"/>
        <end position="356"/>
    </location>
</feature>
<gene>
    <name evidence="3" type="ORF">JKK62_17210</name>
</gene>
<feature type="transmembrane region" description="Helical" evidence="2">
    <location>
        <begin position="241"/>
        <end position="259"/>
    </location>
</feature>
<feature type="transmembrane region" description="Helical" evidence="2">
    <location>
        <begin position="140"/>
        <end position="160"/>
    </location>
</feature>
<accession>A0A935C5W4</accession>
<protein>
    <submittedName>
        <fullName evidence="3">Uncharacterized protein</fullName>
    </submittedName>
</protein>
<feature type="transmembrane region" description="Helical" evidence="2">
    <location>
        <begin position="172"/>
        <end position="192"/>
    </location>
</feature>
<keyword evidence="2" id="KW-0472">Membrane</keyword>
<name>A0A935C5W4_9FIRM</name>
<feature type="compositionally biased region" description="Acidic residues" evidence="1">
    <location>
        <begin position="291"/>
        <end position="300"/>
    </location>
</feature>
<feature type="transmembrane region" description="Helical" evidence="2">
    <location>
        <begin position="204"/>
        <end position="221"/>
    </location>
</feature>
<keyword evidence="2" id="KW-1133">Transmembrane helix</keyword>
<evidence type="ECO:0000313" key="4">
    <source>
        <dbReference type="Proteomes" id="UP000633365"/>
    </source>
</evidence>
<sequence>MKTKLAWIPFVPLFLAAGFLKLAQGFMPDGGLLGLSALQLDYCYLGACALIFLFTLLFAVLDKQIAQYYLPHKNFPAGLTGILLSLLLAADGGFTIFQVFSSGKISVLEILGAVLSLLSAVVFIVLGLNHSFRYKEGKNLSLINVIPAIFCGVRMILSFVQFTTISIRLADVSSLICYVFATLFFFNYAVVLSLIKTKNALKSCFVFGLPAIAAMIPYGIYHLVFRFDSEFILKNAQPLEMLLFGLYILFVLIEITRFVRSKEEITLVEEEEAPVVNVADEKVEGFIASNTDEDENDSVEDTSYLENRDTEGFLYEDNDQVDDNPEVNEETNNDVENYLTEVQKDTDDDDRPKNYEERLDDIDKLILDITSKTD</sequence>
<proteinExistence type="predicted"/>
<feature type="transmembrane region" description="Helical" evidence="2">
    <location>
        <begin position="107"/>
        <end position="128"/>
    </location>
</feature>
<reference evidence="3" key="1">
    <citation type="submission" date="2021-01" db="EMBL/GenBank/DDBJ databases">
        <title>Genome public.</title>
        <authorList>
            <person name="Liu C."/>
            <person name="Sun Q."/>
        </authorList>
    </citation>
    <scope>NUCLEOTIDE SEQUENCE</scope>
    <source>
        <strain evidence="3">M6</strain>
    </source>
</reference>
<feature type="compositionally biased region" description="Basic and acidic residues" evidence="1">
    <location>
        <begin position="342"/>
        <end position="356"/>
    </location>
</feature>
<comment type="caution">
    <text evidence="3">The sequence shown here is derived from an EMBL/GenBank/DDBJ whole genome shotgun (WGS) entry which is preliminary data.</text>
</comment>
<evidence type="ECO:0000256" key="1">
    <source>
        <dbReference type="SAM" id="MobiDB-lite"/>
    </source>
</evidence>
<dbReference type="Proteomes" id="UP000633365">
    <property type="component" value="Unassembled WGS sequence"/>
</dbReference>
<organism evidence="3 4">
    <name type="scientific">Ruminococcus difficilis</name>
    <dbReference type="NCBI Taxonomy" id="2763069"/>
    <lineage>
        <taxon>Bacteria</taxon>
        <taxon>Bacillati</taxon>
        <taxon>Bacillota</taxon>
        <taxon>Clostridia</taxon>
        <taxon>Eubacteriales</taxon>
        <taxon>Oscillospiraceae</taxon>
        <taxon>Ruminococcus</taxon>
    </lineage>
</organism>
<dbReference type="RefSeq" id="WP_186833525.1">
    <property type="nucleotide sequence ID" value="NZ_JAEQMG010000201.1"/>
</dbReference>
<dbReference type="EMBL" id="JAEQMG010000201">
    <property type="protein sequence ID" value="MBK6090347.1"/>
    <property type="molecule type" value="Genomic_DNA"/>
</dbReference>